<proteinExistence type="predicted"/>
<gene>
    <name evidence="2" type="ORF">S01H1_35263</name>
</gene>
<sequence length="79" mass="8936">MSDREVKVYSTPTCPWCRRVKQFLEANGISYQDFNVAEDPAAREEMINKCKQLAVPTICIDGEVIVGFNEAQLKEKLGL</sequence>
<dbReference type="GO" id="GO:0045454">
    <property type="term" value="P:cell redox homeostasis"/>
    <property type="evidence" value="ECO:0007669"/>
    <property type="project" value="TreeGrafter"/>
</dbReference>
<organism evidence="2">
    <name type="scientific">marine sediment metagenome</name>
    <dbReference type="NCBI Taxonomy" id="412755"/>
    <lineage>
        <taxon>unclassified sequences</taxon>
        <taxon>metagenomes</taxon>
        <taxon>ecological metagenomes</taxon>
    </lineage>
</organism>
<name>X0VGK5_9ZZZZ</name>
<dbReference type="EMBL" id="BARS01022025">
    <property type="protein sequence ID" value="GAG10347.1"/>
    <property type="molecule type" value="Genomic_DNA"/>
</dbReference>
<evidence type="ECO:0000313" key="2">
    <source>
        <dbReference type="EMBL" id="GAG10347.1"/>
    </source>
</evidence>
<dbReference type="InterPro" id="IPR011911">
    <property type="entry name" value="GlrX_YruB"/>
</dbReference>
<dbReference type="GO" id="GO:0009055">
    <property type="term" value="F:electron transfer activity"/>
    <property type="evidence" value="ECO:0007669"/>
    <property type="project" value="TreeGrafter"/>
</dbReference>
<feature type="domain" description="Glutaredoxin" evidence="1">
    <location>
        <begin position="6"/>
        <end position="65"/>
    </location>
</feature>
<reference evidence="2" key="1">
    <citation type="journal article" date="2014" name="Front. Microbiol.">
        <title>High frequency of phylogenetically diverse reductive dehalogenase-homologous genes in deep subseafloor sedimentary metagenomes.</title>
        <authorList>
            <person name="Kawai M."/>
            <person name="Futagami T."/>
            <person name="Toyoda A."/>
            <person name="Takaki Y."/>
            <person name="Nishi S."/>
            <person name="Hori S."/>
            <person name="Arai W."/>
            <person name="Tsubouchi T."/>
            <person name="Morono Y."/>
            <person name="Uchiyama I."/>
            <person name="Ito T."/>
            <person name="Fujiyama A."/>
            <person name="Inagaki F."/>
            <person name="Takami H."/>
        </authorList>
    </citation>
    <scope>NUCLEOTIDE SEQUENCE</scope>
    <source>
        <strain evidence="2">Expedition CK06-06</strain>
    </source>
</reference>
<dbReference type="PROSITE" id="PS51353">
    <property type="entry name" value="ARSC"/>
    <property type="match status" value="1"/>
</dbReference>
<comment type="caution">
    <text evidence="2">The sequence shown here is derived from an EMBL/GenBank/DDBJ whole genome shotgun (WGS) entry which is preliminary data.</text>
</comment>
<dbReference type="CDD" id="cd02976">
    <property type="entry name" value="NrdH"/>
    <property type="match status" value="1"/>
</dbReference>
<dbReference type="InterPro" id="IPR006660">
    <property type="entry name" value="Arsenate_reductase-like"/>
</dbReference>
<dbReference type="InterPro" id="IPR036249">
    <property type="entry name" value="Thioredoxin-like_sf"/>
</dbReference>
<protein>
    <recommendedName>
        <fullName evidence="1">Glutaredoxin domain-containing protein</fullName>
    </recommendedName>
</protein>
<accession>X0VGK5</accession>
<dbReference type="PANTHER" id="PTHR34386:SF1">
    <property type="entry name" value="GLUTAREDOXIN-LIKE PROTEIN NRDH"/>
    <property type="match status" value="1"/>
</dbReference>
<dbReference type="PROSITE" id="PS51354">
    <property type="entry name" value="GLUTAREDOXIN_2"/>
    <property type="match status" value="1"/>
</dbReference>
<dbReference type="PROSITE" id="PS00195">
    <property type="entry name" value="GLUTAREDOXIN_1"/>
    <property type="match status" value="1"/>
</dbReference>
<dbReference type="InterPro" id="IPR002109">
    <property type="entry name" value="Glutaredoxin"/>
</dbReference>
<dbReference type="AlphaFoldDB" id="X0VGK5"/>
<dbReference type="SUPFAM" id="SSF52833">
    <property type="entry name" value="Thioredoxin-like"/>
    <property type="match status" value="1"/>
</dbReference>
<dbReference type="InterPro" id="IPR011767">
    <property type="entry name" value="GLR_AS"/>
</dbReference>
<dbReference type="NCBIfam" id="TIGR02196">
    <property type="entry name" value="GlrX_YruB"/>
    <property type="match status" value="1"/>
</dbReference>
<dbReference type="Pfam" id="PF00462">
    <property type="entry name" value="Glutaredoxin"/>
    <property type="match status" value="1"/>
</dbReference>
<dbReference type="Gene3D" id="3.40.30.10">
    <property type="entry name" value="Glutaredoxin"/>
    <property type="match status" value="1"/>
</dbReference>
<evidence type="ECO:0000259" key="1">
    <source>
        <dbReference type="Pfam" id="PF00462"/>
    </source>
</evidence>
<dbReference type="PANTHER" id="PTHR34386">
    <property type="entry name" value="GLUTAREDOXIN"/>
    <property type="match status" value="1"/>
</dbReference>
<dbReference type="InterPro" id="IPR051548">
    <property type="entry name" value="Grx-like_ET"/>
</dbReference>